<dbReference type="RefSeq" id="WP_307335814.1">
    <property type="nucleotide sequence ID" value="NZ_JAUSUD010000001.1"/>
</dbReference>
<feature type="domain" description="Nitroreductase" evidence="6">
    <location>
        <begin position="9"/>
        <end position="164"/>
    </location>
</feature>
<evidence type="ECO:0000256" key="3">
    <source>
        <dbReference type="ARBA" id="ARBA00022643"/>
    </source>
</evidence>
<evidence type="ECO:0000313" key="7">
    <source>
        <dbReference type="EMBL" id="MDQ0228946.1"/>
    </source>
</evidence>
<dbReference type="EC" id="1.5.1.39" evidence="7"/>
<dbReference type="InterPro" id="IPR000415">
    <property type="entry name" value="Nitroreductase-like"/>
</dbReference>
<evidence type="ECO:0000259" key="6">
    <source>
        <dbReference type="Pfam" id="PF00881"/>
    </source>
</evidence>
<comment type="similarity">
    <text evidence="1 5">Belongs to the flavin oxidoreductase frp family.</text>
</comment>
<sequence length="251" mass="28346">MNHVIQTLTEHRSYRHYKKDQLSNEQLDAILASAQAAPSWIHGQQVSVIVVQDERKKQRLAELSGNQQYIKDCPTFLVFCADFYRAHLASQIEEIPIEVTNDVDALLIGATDVGIALGNAIAAAESLGLNIVPIGGIRRNPLEVIETLEIPNYVIPIVGLCIGYGENDPGLNPRLPKETFIHREVYNKNQETLILSYNEEYQKHLSKTSSKPSTTWTSRVTSFYKETHYNNQYPDVPTMLKKQGFTCNDMK</sequence>
<dbReference type="PANTHER" id="PTHR43425">
    <property type="entry name" value="OXYGEN-INSENSITIVE NADPH NITROREDUCTASE"/>
    <property type="match status" value="1"/>
</dbReference>
<keyword evidence="2 5" id="KW-0285">Flavoprotein</keyword>
<dbReference type="InterPro" id="IPR016446">
    <property type="entry name" value="Flavin_OxRdtase_Frp"/>
</dbReference>
<accession>A0ABT9Z9M2</accession>
<protein>
    <submittedName>
        <fullName evidence="7">FMN reductase [NAD(P)H]</fullName>
        <ecNumber evidence="7">1.5.1.39</ecNumber>
    </submittedName>
</protein>
<organism evidence="7 8">
    <name type="scientific">Metabacillus malikii</name>
    <dbReference type="NCBI Taxonomy" id="1504265"/>
    <lineage>
        <taxon>Bacteria</taxon>
        <taxon>Bacillati</taxon>
        <taxon>Bacillota</taxon>
        <taxon>Bacilli</taxon>
        <taxon>Bacillales</taxon>
        <taxon>Bacillaceae</taxon>
        <taxon>Metabacillus</taxon>
    </lineage>
</organism>
<dbReference type="Gene3D" id="3.40.109.10">
    <property type="entry name" value="NADH Oxidase"/>
    <property type="match status" value="1"/>
</dbReference>
<keyword evidence="5" id="KW-0521">NADP</keyword>
<reference evidence="7 8" key="1">
    <citation type="submission" date="2023-07" db="EMBL/GenBank/DDBJ databases">
        <title>Genomic Encyclopedia of Type Strains, Phase IV (KMG-IV): sequencing the most valuable type-strain genomes for metagenomic binning, comparative biology and taxonomic classification.</title>
        <authorList>
            <person name="Goeker M."/>
        </authorList>
    </citation>
    <scope>NUCLEOTIDE SEQUENCE [LARGE SCALE GENOMIC DNA]</scope>
    <source>
        <strain evidence="7 8">DSM 29005</strain>
    </source>
</reference>
<evidence type="ECO:0000256" key="2">
    <source>
        <dbReference type="ARBA" id="ARBA00022630"/>
    </source>
</evidence>
<keyword evidence="8" id="KW-1185">Reference proteome</keyword>
<evidence type="ECO:0000256" key="4">
    <source>
        <dbReference type="ARBA" id="ARBA00023002"/>
    </source>
</evidence>
<dbReference type="GO" id="GO:0008752">
    <property type="term" value="F:FMN reductase [NAD(P)H] activity"/>
    <property type="evidence" value="ECO:0007669"/>
    <property type="project" value="UniProtKB-EC"/>
</dbReference>
<dbReference type="CDD" id="cd02146">
    <property type="entry name" value="NfsA-like"/>
    <property type="match status" value="1"/>
</dbReference>
<dbReference type="Pfam" id="PF00881">
    <property type="entry name" value="Nitroreductase"/>
    <property type="match status" value="1"/>
</dbReference>
<name>A0ABT9Z9M2_9BACI</name>
<dbReference type="Proteomes" id="UP001234495">
    <property type="component" value="Unassembled WGS sequence"/>
</dbReference>
<dbReference type="PIRSF" id="PIRSF005426">
    <property type="entry name" value="Frp"/>
    <property type="match status" value="1"/>
</dbReference>
<evidence type="ECO:0000256" key="5">
    <source>
        <dbReference type="PIRNR" id="PIRNR005426"/>
    </source>
</evidence>
<dbReference type="EMBL" id="JAUSUD010000001">
    <property type="protein sequence ID" value="MDQ0228946.1"/>
    <property type="molecule type" value="Genomic_DNA"/>
</dbReference>
<gene>
    <name evidence="7" type="ORF">J2S19_000196</name>
</gene>
<dbReference type="SUPFAM" id="SSF55469">
    <property type="entry name" value="FMN-dependent nitroreductase-like"/>
    <property type="match status" value="1"/>
</dbReference>
<proteinExistence type="inferred from homology"/>
<keyword evidence="4 5" id="KW-0560">Oxidoreductase</keyword>
<evidence type="ECO:0000313" key="8">
    <source>
        <dbReference type="Proteomes" id="UP001234495"/>
    </source>
</evidence>
<comment type="caution">
    <text evidence="7">The sequence shown here is derived from an EMBL/GenBank/DDBJ whole genome shotgun (WGS) entry which is preliminary data.</text>
</comment>
<dbReference type="InterPro" id="IPR029479">
    <property type="entry name" value="Nitroreductase"/>
</dbReference>
<keyword evidence="3 5" id="KW-0288">FMN</keyword>
<dbReference type="PANTHER" id="PTHR43425:SF2">
    <property type="entry name" value="OXYGEN-INSENSITIVE NADPH NITROREDUCTASE"/>
    <property type="match status" value="1"/>
</dbReference>
<evidence type="ECO:0000256" key="1">
    <source>
        <dbReference type="ARBA" id="ARBA00008366"/>
    </source>
</evidence>